<evidence type="ECO:0000256" key="1">
    <source>
        <dbReference type="SAM" id="MobiDB-lite"/>
    </source>
</evidence>
<keyword evidence="3" id="KW-1185">Reference proteome</keyword>
<protein>
    <submittedName>
        <fullName evidence="2">Uncharacterized protein</fullName>
    </submittedName>
</protein>
<feature type="region of interest" description="Disordered" evidence="1">
    <location>
        <begin position="52"/>
        <end position="191"/>
    </location>
</feature>
<name>A0A4D6MSE2_VIGUN</name>
<evidence type="ECO:0000313" key="2">
    <source>
        <dbReference type="EMBL" id="QCE03704.1"/>
    </source>
</evidence>
<proteinExistence type="predicted"/>
<reference evidence="2 3" key="1">
    <citation type="submission" date="2019-04" db="EMBL/GenBank/DDBJ databases">
        <title>An improved genome assembly and genetic linkage map for asparagus bean, Vigna unguiculata ssp. sesquipedialis.</title>
        <authorList>
            <person name="Xia Q."/>
            <person name="Zhang R."/>
            <person name="Dong Y."/>
        </authorList>
    </citation>
    <scope>NUCLEOTIDE SEQUENCE [LARGE SCALE GENOMIC DNA]</scope>
    <source>
        <tissue evidence="2">Leaf</tissue>
    </source>
</reference>
<dbReference type="AlphaFoldDB" id="A0A4D6MSE2"/>
<gene>
    <name evidence="2" type="ORF">DEO72_LG8g1729</name>
</gene>
<evidence type="ECO:0000313" key="3">
    <source>
        <dbReference type="Proteomes" id="UP000501690"/>
    </source>
</evidence>
<sequence length="191" mass="21535">MLNCSKQYVESSFTISSTLLESSFTISFTLLEHDPEGVSDRTHLRYRLRRTRPTHQGHLLPRLEPCAGNARSHQAVQGEGRKHGRGGGSVHLHRQPRQPSPLQIPRQRSMDRQRHQLTHAPHPGGEPPSGQHRRAVRGNRAPGFSPSSTLHFSHPFQQTVKWRCSEPAAVPNQRRQRTSGGNEPGRQRIAN</sequence>
<accession>A0A4D6MSE2</accession>
<dbReference type="Proteomes" id="UP000501690">
    <property type="component" value="Linkage Group LG8"/>
</dbReference>
<feature type="compositionally biased region" description="Polar residues" evidence="1">
    <location>
        <begin position="145"/>
        <end position="160"/>
    </location>
</feature>
<dbReference type="EMBL" id="CP039352">
    <property type="protein sequence ID" value="QCE03704.1"/>
    <property type="molecule type" value="Genomic_DNA"/>
</dbReference>
<organism evidence="2 3">
    <name type="scientific">Vigna unguiculata</name>
    <name type="common">Cowpea</name>
    <dbReference type="NCBI Taxonomy" id="3917"/>
    <lineage>
        <taxon>Eukaryota</taxon>
        <taxon>Viridiplantae</taxon>
        <taxon>Streptophyta</taxon>
        <taxon>Embryophyta</taxon>
        <taxon>Tracheophyta</taxon>
        <taxon>Spermatophyta</taxon>
        <taxon>Magnoliopsida</taxon>
        <taxon>eudicotyledons</taxon>
        <taxon>Gunneridae</taxon>
        <taxon>Pentapetalae</taxon>
        <taxon>rosids</taxon>
        <taxon>fabids</taxon>
        <taxon>Fabales</taxon>
        <taxon>Fabaceae</taxon>
        <taxon>Papilionoideae</taxon>
        <taxon>50 kb inversion clade</taxon>
        <taxon>NPAAA clade</taxon>
        <taxon>indigoferoid/millettioid clade</taxon>
        <taxon>Phaseoleae</taxon>
        <taxon>Vigna</taxon>
    </lineage>
</organism>